<feature type="transmembrane region" description="Helical" evidence="2">
    <location>
        <begin position="1277"/>
        <end position="1300"/>
    </location>
</feature>
<feature type="compositionally biased region" description="Polar residues" evidence="1">
    <location>
        <begin position="386"/>
        <end position="398"/>
    </location>
</feature>
<dbReference type="RefSeq" id="XP_033300630.1">
    <property type="nucleotide sequence ID" value="XM_033444739.1"/>
</dbReference>
<dbReference type="InterPro" id="IPR006621">
    <property type="entry name" value="Nose-resist-to-fluoxetine_N"/>
</dbReference>
<feature type="transmembrane region" description="Helical" evidence="2">
    <location>
        <begin position="1177"/>
        <end position="1200"/>
    </location>
</feature>
<dbReference type="KEGG" id="bbif:117205905"/>
<feature type="transmembrane region" description="Helical" evidence="2">
    <location>
        <begin position="1220"/>
        <end position="1238"/>
    </location>
</feature>
<feature type="transmembrane region" description="Helical" evidence="2">
    <location>
        <begin position="1089"/>
        <end position="1109"/>
    </location>
</feature>
<dbReference type="Pfam" id="PF20146">
    <property type="entry name" value="NRF"/>
    <property type="match status" value="1"/>
</dbReference>
<feature type="region of interest" description="Disordered" evidence="1">
    <location>
        <begin position="423"/>
        <end position="442"/>
    </location>
</feature>
<keyword evidence="4" id="KW-1185">Reference proteome</keyword>
<evidence type="ECO:0000259" key="3">
    <source>
        <dbReference type="PROSITE" id="PS51840"/>
    </source>
</evidence>
<dbReference type="Pfam" id="PF10358">
    <property type="entry name" value="NT-C2"/>
    <property type="match status" value="1"/>
</dbReference>
<feature type="region of interest" description="Disordered" evidence="1">
    <location>
        <begin position="536"/>
        <end position="595"/>
    </location>
</feature>
<gene>
    <name evidence="5" type="primary">LOC117205905</name>
</gene>
<feature type="compositionally biased region" description="Basic and acidic residues" evidence="1">
    <location>
        <begin position="581"/>
        <end position="595"/>
    </location>
</feature>
<organism evidence="4 5">
    <name type="scientific">Bombus bifarius</name>
    <dbReference type="NCBI Taxonomy" id="103933"/>
    <lineage>
        <taxon>Eukaryota</taxon>
        <taxon>Metazoa</taxon>
        <taxon>Ecdysozoa</taxon>
        <taxon>Arthropoda</taxon>
        <taxon>Hexapoda</taxon>
        <taxon>Insecta</taxon>
        <taxon>Pterygota</taxon>
        <taxon>Neoptera</taxon>
        <taxon>Endopterygota</taxon>
        <taxon>Hymenoptera</taxon>
        <taxon>Apocrita</taxon>
        <taxon>Aculeata</taxon>
        <taxon>Apoidea</taxon>
        <taxon>Anthophila</taxon>
        <taxon>Apidae</taxon>
        <taxon>Bombus</taxon>
        <taxon>Pyrobombus</taxon>
    </lineage>
</organism>
<feature type="transmembrane region" description="Helical" evidence="2">
    <location>
        <begin position="1042"/>
        <end position="1062"/>
    </location>
</feature>
<feature type="compositionally biased region" description="Polar residues" evidence="1">
    <location>
        <begin position="557"/>
        <end position="566"/>
    </location>
</feature>
<evidence type="ECO:0000313" key="5">
    <source>
        <dbReference type="RefSeq" id="XP_033300630.1"/>
    </source>
</evidence>
<feature type="compositionally biased region" description="Basic and acidic residues" evidence="1">
    <location>
        <begin position="636"/>
        <end position="649"/>
    </location>
</feature>
<feature type="region of interest" description="Disordered" evidence="1">
    <location>
        <begin position="630"/>
        <end position="649"/>
    </location>
</feature>
<feature type="compositionally biased region" description="Polar residues" evidence="1">
    <location>
        <begin position="307"/>
        <end position="317"/>
    </location>
</feature>
<dbReference type="PANTHER" id="PTHR11161">
    <property type="entry name" value="O-ACYLTRANSFERASE"/>
    <property type="match status" value="1"/>
</dbReference>
<feature type="transmembrane region" description="Helical" evidence="2">
    <location>
        <begin position="1250"/>
        <end position="1271"/>
    </location>
</feature>
<feature type="region of interest" description="Disordered" evidence="1">
    <location>
        <begin position="485"/>
        <end position="510"/>
    </location>
</feature>
<accession>A0A6P8MDB5</accession>
<feature type="domain" description="C2 NT-type" evidence="3">
    <location>
        <begin position="2"/>
        <end position="144"/>
    </location>
</feature>
<feature type="compositionally biased region" description="Basic and acidic residues" evidence="1">
    <location>
        <begin position="423"/>
        <end position="432"/>
    </location>
</feature>
<sequence>MAFMMKKKKYKFSVEVNLEELTAVPFVNAVLFAKLRLLDGGSFVDHSTREEVQEHTVRWDAKFEFLCKMSANASTGVLDPCILRISVRKELKGGRSFQKLGFTDLNLAEFAGAGLCRTRYLLEGYDSRHRQDNSMLRVAIKMNMLSGDILFKVPSPSLKQTQLAVPGVPGVSGVTTDETASERCTNREDYVSTGSLAGSIASASSGFGSLPKKRPALFSSELLSGAESYDPMTLSEIVPSALPVETLTEAHTESGHSRNSSNTSQLSKGSGYGSLNSHSQHSRQSSSGDSGHIRSPSWPVWAPRIPNVSQKSSSQQPARPETSLDSESPSSSSSTLLDPRNRFWSTSSPLSSREGKSIARNPLRSSIAAVPLSNDQGETNRWKNGVASSDNSRLNENVGNDAGVFKVPGPQDVPRHLRKNVERNSFDARNERNATNSATNDRNEQWNSVIVPTAKPRIGQPGWRSISKTCDCIEKGKISPVLRLADQARAVSSPDPLHRPDNPRASLRSATTAQTLRGIGGSHRKLLDGAGGKLATVATSPADSEESSLGVPEVAPPSSQHRNSITPPNPSGGSGLSETGSLDRAKAALERRKKAEDGAGNPILCRVEVTRPNPDSLIDELIKATNLEQTDLESSETTRLRRHEENNAGSRDRRFFSTVNFDNPSVKITSRSMERGKISSCSFLFFFLYFSFLLTTFCASVRATAQDPVTMRQILPVYAIMENIDLLNSSRCRTEIEEFRNAVDERVTWGLRAMDTSGVPPRGFLYGNNLWLGDQKGCYMLSENTTLPLSEKTRKNNSIYRNPNEEFPPFHLRFFVGRMWHNSTVQYHIETEKENMITLGLCLPASCSKRDVATMLDKVFHDETLLIGKLFSTGFKLIEVNDLVNDRQWLLSAKMISIMGFLLLLVAIAIAATLYDLFVYRRAKEHRKKEFLTFENNNTSELKSEAEEKCDTDHEEPVLSESKQQSRLFQYLLCFSLASNIQQIFHRENSEDNTRMFHGLKFLGMVWIITAHSVFYSLHTMSNKVVLYTITDTMPAQILSNATYSVDTYFFISGFLLTHIFLKQREKDKRIPPITARTSQLIRMLVKRYVRITPAYFIVILIVILNFAWHDRVSLVLPFEQPSSKCSKYWWTNILYINNFYNWDELCLTWSWYLPNDMQFFIFGSVLLMLSVTHYNIALGIGGVTLLSSIGSSLYIAYTLDYQPSLDEQYRTLTYLYVRPWIRIPPYLIGMITCQLLTKWNYKVDLSKRSLIIGSTLAILCNSVILFGTVIRDMPLSISVLYIGLSRAGWAMGIAWLIVTCATNHAGMVRKFLSLNFFVPLSRLTYCAYLINPILILSLHSIRVYPFIADEIVIGALSLAMVICTFILSILISAVGEVPFILLLRLHNNPQGRKK</sequence>
<feature type="compositionally biased region" description="Low complexity" evidence="1">
    <location>
        <begin position="277"/>
        <end position="290"/>
    </location>
</feature>
<keyword evidence="2" id="KW-0812">Transmembrane</keyword>
<evidence type="ECO:0000256" key="2">
    <source>
        <dbReference type="SAM" id="Phobius"/>
    </source>
</evidence>
<feature type="transmembrane region" description="Helical" evidence="2">
    <location>
        <begin position="1352"/>
        <end position="1384"/>
    </location>
</feature>
<dbReference type="Proteomes" id="UP000515164">
    <property type="component" value="Unplaced"/>
</dbReference>
<dbReference type="PROSITE" id="PS51840">
    <property type="entry name" value="C2_NT"/>
    <property type="match status" value="1"/>
</dbReference>
<protein>
    <submittedName>
        <fullName evidence="5">Uncharacterized protein LOC117205905</fullName>
    </submittedName>
</protein>
<keyword evidence="2" id="KW-1133">Transmembrane helix</keyword>
<feature type="compositionally biased region" description="Polar residues" evidence="1">
    <location>
        <begin position="257"/>
        <end position="276"/>
    </location>
</feature>
<evidence type="ECO:0000256" key="1">
    <source>
        <dbReference type="SAM" id="MobiDB-lite"/>
    </source>
</evidence>
<dbReference type="SMART" id="SM00703">
    <property type="entry name" value="NRF"/>
    <property type="match status" value="1"/>
</dbReference>
<feature type="compositionally biased region" description="Polar residues" evidence="1">
    <location>
        <begin position="433"/>
        <end position="442"/>
    </location>
</feature>
<dbReference type="GeneID" id="117205905"/>
<feature type="transmembrane region" description="Helical" evidence="2">
    <location>
        <begin position="1002"/>
        <end position="1022"/>
    </location>
</feature>
<name>A0A6P8MDB5_9HYME</name>
<feature type="transmembrane region" description="Helical" evidence="2">
    <location>
        <begin position="1150"/>
        <end position="1170"/>
    </location>
</feature>
<feature type="transmembrane region" description="Helical" evidence="2">
    <location>
        <begin position="895"/>
        <end position="919"/>
    </location>
</feature>
<dbReference type="PANTHER" id="PTHR11161:SF72">
    <property type="entry name" value="FI21449P1"/>
    <property type="match status" value="1"/>
</dbReference>
<feature type="region of interest" description="Disordered" evidence="1">
    <location>
        <begin position="374"/>
        <end position="415"/>
    </location>
</feature>
<evidence type="ECO:0000313" key="4">
    <source>
        <dbReference type="Proteomes" id="UP000515164"/>
    </source>
</evidence>
<dbReference type="InterPro" id="IPR052728">
    <property type="entry name" value="O2_lipid_transport_reg"/>
</dbReference>
<feature type="compositionally biased region" description="Low complexity" evidence="1">
    <location>
        <begin position="320"/>
        <end position="338"/>
    </location>
</feature>
<feature type="region of interest" description="Disordered" evidence="1">
    <location>
        <begin position="248"/>
        <end position="359"/>
    </location>
</feature>
<keyword evidence="2" id="KW-0472">Membrane</keyword>
<dbReference type="InterPro" id="IPR019448">
    <property type="entry name" value="NT-C2"/>
</dbReference>
<proteinExistence type="predicted"/>
<reference evidence="5" key="1">
    <citation type="submission" date="2025-08" db="UniProtKB">
        <authorList>
            <consortium name="RefSeq"/>
        </authorList>
    </citation>
    <scope>IDENTIFICATION</scope>
    <source>
        <tissue evidence="5">Muscle</tissue>
    </source>
</reference>
<feature type="transmembrane region" description="Helical" evidence="2">
    <location>
        <begin position="1312"/>
        <end position="1332"/>
    </location>
</feature>